<comment type="catalytic activity">
    <reaction evidence="12">
        <text>a di-trans,poly-cis-dolichyl phosphate + UDP-alpha-D-glucose = a di-trans,poly-cis-dolichyl beta-D-glucosyl phosphate + UDP</text>
        <dbReference type="Rhea" id="RHEA:15401"/>
        <dbReference type="Rhea" id="RHEA-COMP:19498"/>
        <dbReference type="Rhea" id="RHEA-COMP:19502"/>
        <dbReference type="ChEBI" id="CHEBI:57525"/>
        <dbReference type="ChEBI" id="CHEBI:57683"/>
        <dbReference type="ChEBI" id="CHEBI:58223"/>
        <dbReference type="ChEBI" id="CHEBI:58885"/>
        <dbReference type="EC" id="2.4.1.117"/>
    </reaction>
    <physiologicalReaction direction="left-to-right" evidence="12">
        <dbReference type="Rhea" id="RHEA:15402"/>
    </physiologicalReaction>
</comment>
<dbReference type="EMBL" id="OU015569">
    <property type="protein sequence ID" value="CAG5098960.1"/>
    <property type="molecule type" value="Genomic_DNA"/>
</dbReference>
<keyword evidence="7 13" id="KW-0812">Transmembrane</keyword>
<keyword evidence="9" id="KW-0735">Signal-anchor</keyword>
<keyword evidence="10 13" id="KW-1133">Transmembrane helix</keyword>
<dbReference type="InterPro" id="IPR035518">
    <property type="entry name" value="DPG_synthase"/>
</dbReference>
<organism evidence="15 16">
    <name type="scientific">Oikopleura dioica</name>
    <name type="common">Tunicate</name>
    <dbReference type="NCBI Taxonomy" id="34765"/>
    <lineage>
        <taxon>Eukaryota</taxon>
        <taxon>Metazoa</taxon>
        <taxon>Chordata</taxon>
        <taxon>Tunicata</taxon>
        <taxon>Appendicularia</taxon>
        <taxon>Copelata</taxon>
        <taxon>Oikopleuridae</taxon>
        <taxon>Oikopleura</taxon>
    </lineage>
</organism>
<evidence type="ECO:0000256" key="2">
    <source>
        <dbReference type="ARBA" id="ARBA00004922"/>
    </source>
</evidence>
<dbReference type="EC" id="2.4.1.117" evidence="4"/>
<dbReference type="PANTHER" id="PTHR10859:SF91">
    <property type="entry name" value="DOLICHYL-PHOSPHATE BETA-GLUCOSYLTRANSFERASE"/>
    <property type="match status" value="1"/>
</dbReference>
<keyword evidence="5" id="KW-0328">Glycosyltransferase</keyword>
<evidence type="ECO:0000313" key="15">
    <source>
        <dbReference type="EMBL" id="CAG5098960.1"/>
    </source>
</evidence>
<evidence type="ECO:0000256" key="12">
    <source>
        <dbReference type="ARBA" id="ARBA00045097"/>
    </source>
</evidence>
<comment type="pathway">
    <text evidence="2">Protein modification; protein glycosylation.</text>
</comment>
<evidence type="ECO:0000256" key="9">
    <source>
        <dbReference type="ARBA" id="ARBA00022968"/>
    </source>
</evidence>
<evidence type="ECO:0000256" key="6">
    <source>
        <dbReference type="ARBA" id="ARBA00022679"/>
    </source>
</evidence>
<reference evidence="15 16" key="1">
    <citation type="submission" date="2021-04" db="EMBL/GenBank/DDBJ databases">
        <authorList>
            <person name="Bliznina A."/>
        </authorList>
    </citation>
    <scope>NUCLEOTIDE SEQUENCE [LARGE SCALE GENOMIC DNA]</scope>
</reference>
<keyword evidence="6" id="KW-0808">Transferase</keyword>
<evidence type="ECO:0000256" key="7">
    <source>
        <dbReference type="ARBA" id="ARBA00022692"/>
    </source>
</evidence>
<dbReference type="Pfam" id="PF00535">
    <property type="entry name" value="Glycos_transf_2"/>
    <property type="match status" value="1"/>
</dbReference>
<evidence type="ECO:0000256" key="5">
    <source>
        <dbReference type="ARBA" id="ARBA00022676"/>
    </source>
</evidence>
<evidence type="ECO:0000256" key="8">
    <source>
        <dbReference type="ARBA" id="ARBA00022824"/>
    </source>
</evidence>
<sequence length="302" mass="34640">MIEYVVFGTIGVGVLILAALVTSFPREPDNVRHEKTFLNENKPIPSYKDAAEVDLTVVIPAYNEQERLPSMLEECVECLATSKKQTYEIIVVDDGSKDGTSKVVEKFSIENKNVKCLKLVRNRGKGHAVKMGMMAARGSKIFFADADRAMPFTEFQKINKVLQDCVDEHPELIVVGSRAHLEKESIAQRSLFRTILMKGFHLLVQIFCVRTVKDTQCGYKLFTRSAAQRILPQLHLQRWAFDVELLFIAERLSIPIKEVAIKWDEIDGSKMTPVFSWIEMGRDLVLIWLRYFIGYWRIQHSQ</sequence>
<dbReference type="Proteomes" id="UP001158576">
    <property type="component" value="Chromosome XSR"/>
</dbReference>
<accession>A0ABN7SF34</accession>
<keyword evidence="16" id="KW-1185">Reference proteome</keyword>
<evidence type="ECO:0000256" key="11">
    <source>
        <dbReference type="ARBA" id="ARBA00023136"/>
    </source>
</evidence>
<proteinExistence type="inferred from homology"/>
<dbReference type="InterPro" id="IPR029044">
    <property type="entry name" value="Nucleotide-diphossugar_trans"/>
</dbReference>
<dbReference type="PANTHER" id="PTHR10859">
    <property type="entry name" value="GLYCOSYL TRANSFERASE"/>
    <property type="match status" value="1"/>
</dbReference>
<feature type="transmembrane region" description="Helical" evidence="13">
    <location>
        <begin position="6"/>
        <end position="25"/>
    </location>
</feature>
<evidence type="ECO:0000256" key="10">
    <source>
        <dbReference type="ARBA" id="ARBA00022989"/>
    </source>
</evidence>
<comment type="subcellular location">
    <subcellularLocation>
        <location evidence="1">Endoplasmic reticulum membrane</location>
        <topology evidence="1">Single-pass membrane protein</topology>
    </subcellularLocation>
</comment>
<evidence type="ECO:0000313" key="16">
    <source>
        <dbReference type="Proteomes" id="UP001158576"/>
    </source>
</evidence>
<dbReference type="CDD" id="cd04188">
    <property type="entry name" value="DPG_synthase"/>
    <property type="match status" value="1"/>
</dbReference>
<evidence type="ECO:0000256" key="1">
    <source>
        <dbReference type="ARBA" id="ARBA00004389"/>
    </source>
</evidence>
<dbReference type="SUPFAM" id="SSF53448">
    <property type="entry name" value="Nucleotide-diphospho-sugar transferases"/>
    <property type="match status" value="1"/>
</dbReference>
<evidence type="ECO:0000256" key="13">
    <source>
        <dbReference type="SAM" id="Phobius"/>
    </source>
</evidence>
<keyword evidence="11 13" id="KW-0472">Membrane</keyword>
<protein>
    <recommendedName>
        <fullName evidence="4">dolichyl-phosphate beta-glucosyltransferase</fullName>
        <ecNumber evidence="4">2.4.1.117</ecNumber>
    </recommendedName>
</protein>
<keyword evidence="8" id="KW-0256">Endoplasmic reticulum</keyword>
<evidence type="ECO:0000256" key="4">
    <source>
        <dbReference type="ARBA" id="ARBA00012583"/>
    </source>
</evidence>
<dbReference type="Gene3D" id="3.90.550.10">
    <property type="entry name" value="Spore Coat Polysaccharide Biosynthesis Protein SpsA, Chain A"/>
    <property type="match status" value="1"/>
</dbReference>
<name>A0ABN7SF34_OIKDI</name>
<dbReference type="InterPro" id="IPR001173">
    <property type="entry name" value="Glyco_trans_2-like"/>
</dbReference>
<comment type="similarity">
    <text evidence="3">Belongs to the glycosyltransferase 2 family.</text>
</comment>
<evidence type="ECO:0000259" key="14">
    <source>
        <dbReference type="Pfam" id="PF00535"/>
    </source>
</evidence>
<evidence type="ECO:0000256" key="3">
    <source>
        <dbReference type="ARBA" id="ARBA00006739"/>
    </source>
</evidence>
<feature type="domain" description="Glycosyltransferase 2-like" evidence="14">
    <location>
        <begin position="56"/>
        <end position="230"/>
    </location>
</feature>
<gene>
    <name evidence="15" type="ORF">OKIOD_LOCUS7684</name>
</gene>